<evidence type="ECO:0000313" key="3">
    <source>
        <dbReference type="Proteomes" id="UP000475214"/>
    </source>
</evidence>
<proteinExistence type="predicted"/>
<feature type="region of interest" description="Disordered" evidence="1">
    <location>
        <begin position="92"/>
        <end position="115"/>
    </location>
</feature>
<name>A0A6L9S9G4_9ACTN</name>
<evidence type="ECO:0000256" key="1">
    <source>
        <dbReference type="SAM" id="MobiDB-lite"/>
    </source>
</evidence>
<feature type="region of interest" description="Disordered" evidence="1">
    <location>
        <begin position="1"/>
        <end position="28"/>
    </location>
</feature>
<dbReference type="AlphaFoldDB" id="A0A6L9S9G4"/>
<dbReference type="Proteomes" id="UP000475214">
    <property type="component" value="Unassembled WGS sequence"/>
</dbReference>
<comment type="caution">
    <text evidence="2">The sequence shown here is derived from an EMBL/GenBank/DDBJ whole genome shotgun (WGS) entry which is preliminary data.</text>
</comment>
<gene>
    <name evidence="2" type="ORF">G1H10_13595</name>
</gene>
<evidence type="ECO:0000313" key="2">
    <source>
        <dbReference type="EMBL" id="NEE01202.1"/>
    </source>
</evidence>
<protein>
    <submittedName>
        <fullName evidence="2">Uncharacterized protein</fullName>
    </submittedName>
</protein>
<accession>A0A6L9S9G4</accession>
<reference evidence="2 3" key="1">
    <citation type="submission" date="2020-02" db="EMBL/GenBank/DDBJ databases">
        <authorList>
            <person name="Li X.-J."/>
            <person name="Han X.-M."/>
        </authorList>
    </citation>
    <scope>NUCLEOTIDE SEQUENCE [LARGE SCALE GENOMIC DNA]</scope>
    <source>
        <strain evidence="2 3">CCTCC AB 2017055</strain>
    </source>
</reference>
<organism evidence="2 3">
    <name type="scientific">Phytoactinopolyspora halotolerans</name>
    <dbReference type="NCBI Taxonomy" id="1981512"/>
    <lineage>
        <taxon>Bacteria</taxon>
        <taxon>Bacillati</taxon>
        <taxon>Actinomycetota</taxon>
        <taxon>Actinomycetes</taxon>
        <taxon>Jiangellales</taxon>
        <taxon>Jiangellaceae</taxon>
        <taxon>Phytoactinopolyspora</taxon>
    </lineage>
</organism>
<keyword evidence="3" id="KW-1185">Reference proteome</keyword>
<dbReference type="EMBL" id="JAAGOA010000008">
    <property type="protein sequence ID" value="NEE01202.1"/>
    <property type="molecule type" value="Genomic_DNA"/>
</dbReference>
<sequence length="115" mass="12315">MEYASSPSASHPVIGKGGYLSTPPSCDALVEGGQRAEFHPPARGGLSDEQGGRWRSIVEFVIGQHAHGFQLFPGEQLGFDEDWGRGRVRRIRSRDVGGLSDQGGAGESGVARPRR</sequence>